<name>A0ABS0ZL39_9ENTR</name>
<reference evidence="2 3" key="1">
    <citation type="submission" date="2020-11" db="EMBL/GenBank/DDBJ databases">
        <title>Enhanced detection system for hospital associated transmission using whole genome sequencing surveillance.</title>
        <authorList>
            <person name="Harrison L.H."/>
            <person name="Van Tyne D."/>
            <person name="Marsh J.W."/>
            <person name="Griffith M.P."/>
            <person name="Snyder D.J."/>
            <person name="Cooper V.S."/>
            <person name="Mustapha M."/>
        </authorList>
    </citation>
    <scope>NUCLEOTIDE SEQUENCE [LARGE SCALE GENOMIC DNA]</scope>
    <source>
        <strain evidence="2 3">CB00117</strain>
    </source>
</reference>
<dbReference type="CDD" id="cd04458">
    <property type="entry name" value="CSP_CDS"/>
    <property type="match status" value="1"/>
</dbReference>
<dbReference type="SMART" id="SM00357">
    <property type="entry name" value="CSP"/>
    <property type="match status" value="1"/>
</dbReference>
<dbReference type="Pfam" id="PF00313">
    <property type="entry name" value="CSD"/>
    <property type="match status" value="1"/>
</dbReference>
<gene>
    <name evidence="2" type="ORF">I6M88_00295</name>
</gene>
<dbReference type="InterPro" id="IPR011129">
    <property type="entry name" value="CSD"/>
</dbReference>
<sequence>MSIKKTGLVKEFNAEKSFGFIAPADGSKDVFVPSSAIQSDNFKTLNEDQDVEFSVDQGPRGPHFKVTVMTPHIHFRCPCCHGSQYRTSAFDVTEKNPFGAKCIFCKSVMVTFDNITQYIRSGQTPVDYRK</sequence>
<dbReference type="InterPro" id="IPR012340">
    <property type="entry name" value="NA-bd_OB-fold"/>
</dbReference>
<keyword evidence="3" id="KW-1185">Reference proteome</keyword>
<evidence type="ECO:0000259" key="1">
    <source>
        <dbReference type="PROSITE" id="PS51857"/>
    </source>
</evidence>
<dbReference type="SUPFAM" id="SSF50249">
    <property type="entry name" value="Nucleic acid-binding proteins"/>
    <property type="match status" value="1"/>
</dbReference>
<organism evidence="2 3">
    <name type="scientific">Citrobacter sedlakii</name>
    <dbReference type="NCBI Taxonomy" id="67826"/>
    <lineage>
        <taxon>Bacteria</taxon>
        <taxon>Pseudomonadati</taxon>
        <taxon>Pseudomonadota</taxon>
        <taxon>Gammaproteobacteria</taxon>
        <taxon>Enterobacterales</taxon>
        <taxon>Enterobacteriaceae</taxon>
        <taxon>Citrobacter</taxon>
        <taxon>Citrobacter freundii complex</taxon>
    </lineage>
</organism>
<dbReference type="PRINTS" id="PR00050">
    <property type="entry name" value="COLDSHOCK"/>
</dbReference>
<proteinExistence type="predicted"/>
<dbReference type="InterPro" id="IPR002059">
    <property type="entry name" value="CSP_DNA-bd"/>
</dbReference>
<dbReference type="EMBL" id="JADWND010000001">
    <property type="protein sequence ID" value="MBJ8379419.1"/>
    <property type="molecule type" value="Genomic_DNA"/>
</dbReference>
<dbReference type="Gene3D" id="2.40.50.140">
    <property type="entry name" value="Nucleic acid-binding proteins"/>
    <property type="match status" value="1"/>
</dbReference>
<evidence type="ECO:0000313" key="2">
    <source>
        <dbReference type="EMBL" id="MBJ8379419.1"/>
    </source>
</evidence>
<dbReference type="Pfam" id="PF23641">
    <property type="entry name" value="YmcF-like"/>
    <property type="match status" value="1"/>
</dbReference>
<feature type="domain" description="CSD" evidence="1">
    <location>
        <begin position="4"/>
        <end position="71"/>
    </location>
</feature>
<comment type="caution">
    <text evidence="2">The sequence shown here is derived from an EMBL/GenBank/DDBJ whole genome shotgun (WGS) entry which is preliminary data.</text>
</comment>
<dbReference type="PANTHER" id="PTHR46565">
    <property type="entry name" value="COLD SHOCK DOMAIN PROTEIN 2"/>
    <property type="match status" value="1"/>
</dbReference>
<protein>
    <submittedName>
        <fullName evidence="2">Cold shock domain-containing protein</fullName>
    </submittedName>
</protein>
<dbReference type="PANTHER" id="PTHR46565:SF5">
    <property type="entry name" value="COLD SHOCK PROTEIN 2-LIKE"/>
    <property type="match status" value="1"/>
</dbReference>
<dbReference type="InterPro" id="IPR056946">
    <property type="entry name" value="YmcF-like"/>
</dbReference>
<evidence type="ECO:0000313" key="3">
    <source>
        <dbReference type="Proteomes" id="UP000746649"/>
    </source>
</evidence>
<dbReference type="Proteomes" id="UP000746649">
    <property type="component" value="Unassembled WGS sequence"/>
</dbReference>
<accession>A0ABS0ZL39</accession>
<dbReference type="PROSITE" id="PS51857">
    <property type="entry name" value="CSD_2"/>
    <property type="match status" value="1"/>
</dbReference>